<dbReference type="GeneID" id="61297593"/>
<dbReference type="Proteomes" id="UP000182660">
    <property type="component" value="Unassembled WGS sequence"/>
</dbReference>
<accession>A0ABY1HHY5</accession>
<dbReference type="RefSeq" id="WP_045110375.1">
    <property type="nucleotide sequence ID" value="NZ_CAWQZC010000024.1"/>
</dbReference>
<keyword evidence="1" id="KW-1133">Transmembrane helix</keyword>
<keyword evidence="1" id="KW-0472">Membrane</keyword>
<evidence type="ECO:0000313" key="3">
    <source>
        <dbReference type="Proteomes" id="UP000182660"/>
    </source>
</evidence>
<keyword evidence="3" id="KW-1185">Reference proteome</keyword>
<protein>
    <submittedName>
        <fullName evidence="2">Uncharacterized protein</fullName>
    </submittedName>
</protein>
<evidence type="ECO:0000313" key="2">
    <source>
        <dbReference type="EMBL" id="SGY99149.1"/>
    </source>
</evidence>
<sequence>MKSIKITPKHIVVGKNKYRLSRIENVWIKELGVSCQLLRLLVLMLQFSSVGWLAQYWVGRTGFGFYLPVLLSVVGLFYALLTFRKYELKALLSAVDETGKQPITIATAIKNHDYKALQNIEYSCQQVDPITRP</sequence>
<comment type="caution">
    <text evidence="2">The sequence shown here is derived from an EMBL/GenBank/DDBJ whole genome shotgun (WGS) entry which is preliminary data.</text>
</comment>
<feature type="transmembrane region" description="Helical" evidence="1">
    <location>
        <begin position="63"/>
        <end position="83"/>
    </location>
</feature>
<gene>
    <name evidence="2" type="ORF">MT2528_3787</name>
</gene>
<proteinExistence type="predicted"/>
<name>A0ABY1HHY5_9GAMM</name>
<evidence type="ECO:0000256" key="1">
    <source>
        <dbReference type="SAM" id="Phobius"/>
    </source>
</evidence>
<keyword evidence="1" id="KW-0812">Transmembrane</keyword>
<feature type="transmembrane region" description="Helical" evidence="1">
    <location>
        <begin position="37"/>
        <end position="57"/>
    </location>
</feature>
<organism evidence="2 3">
    <name type="scientific">Moritella viscosa</name>
    <dbReference type="NCBI Taxonomy" id="80854"/>
    <lineage>
        <taxon>Bacteria</taxon>
        <taxon>Pseudomonadati</taxon>
        <taxon>Pseudomonadota</taxon>
        <taxon>Gammaproteobacteria</taxon>
        <taxon>Alteromonadales</taxon>
        <taxon>Moritellaceae</taxon>
        <taxon>Moritella</taxon>
    </lineage>
</organism>
<dbReference type="EMBL" id="FPLJ01000083">
    <property type="protein sequence ID" value="SGY99149.1"/>
    <property type="molecule type" value="Genomic_DNA"/>
</dbReference>
<reference evidence="2 3" key="1">
    <citation type="submission" date="2016-11" db="EMBL/GenBank/DDBJ databases">
        <authorList>
            <person name="Klemetsen T."/>
        </authorList>
    </citation>
    <scope>NUCLEOTIDE SEQUENCE [LARGE SCALE GENOMIC DNA]</scope>
    <source>
        <strain evidence="2">MT 2528</strain>
    </source>
</reference>